<evidence type="ECO:0000259" key="12">
    <source>
        <dbReference type="PROSITE" id="PS50893"/>
    </source>
</evidence>
<feature type="transmembrane region" description="Helical" evidence="11">
    <location>
        <begin position="1268"/>
        <end position="1288"/>
    </location>
</feature>
<name>A0A8T2UVS3_CERRI</name>
<protein>
    <recommendedName>
        <fullName evidence="12">ABC transporter domain-containing protein</fullName>
    </recommendedName>
</protein>
<feature type="transmembrane region" description="Helical" evidence="11">
    <location>
        <begin position="743"/>
        <end position="770"/>
    </location>
</feature>
<dbReference type="EMBL" id="CM035409">
    <property type="protein sequence ID" value="KAH7438828.1"/>
    <property type="molecule type" value="Genomic_DNA"/>
</dbReference>
<feature type="transmembrane region" description="Helical" evidence="11">
    <location>
        <begin position="602"/>
        <end position="624"/>
    </location>
</feature>
<dbReference type="CDD" id="cd03232">
    <property type="entry name" value="ABCG_PDR_domain2"/>
    <property type="match status" value="1"/>
</dbReference>
<feature type="transmembrane region" description="Helical" evidence="11">
    <location>
        <begin position="1411"/>
        <end position="1432"/>
    </location>
</feature>
<dbReference type="GO" id="GO:0005524">
    <property type="term" value="F:ATP binding"/>
    <property type="evidence" value="ECO:0007669"/>
    <property type="project" value="UniProtKB-KW"/>
</dbReference>
<dbReference type="Pfam" id="PF00005">
    <property type="entry name" value="ABC_tran"/>
    <property type="match status" value="2"/>
</dbReference>
<feature type="domain" description="ABC transporter" evidence="12">
    <location>
        <begin position="149"/>
        <end position="422"/>
    </location>
</feature>
<gene>
    <name evidence="13" type="ORF">KP509_04G032700</name>
</gene>
<dbReference type="Pfam" id="PF14510">
    <property type="entry name" value="ABC_trans_N"/>
    <property type="match status" value="1"/>
</dbReference>
<dbReference type="FunFam" id="3.40.50.300:FF:000059">
    <property type="entry name" value="ABC transporter G family member 40"/>
    <property type="match status" value="1"/>
</dbReference>
<evidence type="ECO:0000256" key="10">
    <source>
        <dbReference type="ARBA" id="ARBA00023136"/>
    </source>
</evidence>
<keyword evidence="10 11" id="KW-0472">Membrane</keyword>
<dbReference type="Pfam" id="PF06422">
    <property type="entry name" value="PDR_CDR"/>
    <property type="match status" value="1"/>
</dbReference>
<comment type="similarity">
    <text evidence="2">Belongs to the ABC transporter superfamily. ABCG family. PDR (TC 3.A.1.205) subfamily.</text>
</comment>
<dbReference type="PROSITE" id="PS50893">
    <property type="entry name" value="ABC_TRANSPORTER_2"/>
    <property type="match status" value="2"/>
</dbReference>
<evidence type="ECO:0000256" key="11">
    <source>
        <dbReference type="SAM" id="Phobius"/>
    </source>
</evidence>
<dbReference type="OMA" id="QYWSDQS"/>
<organism evidence="13 14">
    <name type="scientific">Ceratopteris richardii</name>
    <name type="common">Triangle waterfern</name>
    <dbReference type="NCBI Taxonomy" id="49495"/>
    <lineage>
        <taxon>Eukaryota</taxon>
        <taxon>Viridiplantae</taxon>
        <taxon>Streptophyta</taxon>
        <taxon>Embryophyta</taxon>
        <taxon>Tracheophyta</taxon>
        <taxon>Polypodiopsida</taxon>
        <taxon>Polypodiidae</taxon>
        <taxon>Polypodiales</taxon>
        <taxon>Pteridineae</taxon>
        <taxon>Pteridaceae</taxon>
        <taxon>Parkerioideae</taxon>
        <taxon>Ceratopteris</taxon>
    </lineage>
</organism>
<dbReference type="InterPro" id="IPR027417">
    <property type="entry name" value="P-loop_NTPase"/>
</dbReference>
<evidence type="ECO:0000256" key="6">
    <source>
        <dbReference type="ARBA" id="ARBA00022737"/>
    </source>
</evidence>
<keyword evidence="8" id="KW-0067">ATP-binding</keyword>
<evidence type="ECO:0000313" key="14">
    <source>
        <dbReference type="Proteomes" id="UP000825935"/>
    </source>
</evidence>
<evidence type="ECO:0000256" key="2">
    <source>
        <dbReference type="ARBA" id="ARBA00006012"/>
    </source>
</evidence>
<comment type="subcellular location">
    <subcellularLocation>
        <location evidence="1">Membrane</location>
        <topology evidence="1">Multi-pass membrane protein</topology>
    </subcellularLocation>
</comment>
<comment type="caution">
    <text evidence="13">The sequence shown here is derived from an EMBL/GenBank/DDBJ whole genome shotgun (WGS) entry which is preliminary data.</text>
</comment>
<evidence type="ECO:0000256" key="5">
    <source>
        <dbReference type="ARBA" id="ARBA00022692"/>
    </source>
</evidence>
<dbReference type="Pfam" id="PF19055">
    <property type="entry name" value="ABC2_membrane_7"/>
    <property type="match status" value="2"/>
</dbReference>
<dbReference type="InterPro" id="IPR003439">
    <property type="entry name" value="ABC_transporter-like_ATP-bd"/>
</dbReference>
<keyword evidence="4" id="KW-0934">Plastid</keyword>
<dbReference type="Gene3D" id="3.40.50.300">
    <property type="entry name" value="P-loop containing nucleotide triphosphate hydrolases"/>
    <property type="match status" value="2"/>
</dbReference>
<keyword evidence="6" id="KW-0677">Repeat</keyword>
<dbReference type="Pfam" id="PF01061">
    <property type="entry name" value="ABC2_membrane"/>
    <property type="match status" value="2"/>
</dbReference>
<feature type="transmembrane region" description="Helical" evidence="11">
    <location>
        <begin position="518"/>
        <end position="539"/>
    </location>
</feature>
<evidence type="ECO:0000256" key="8">
    <source>
        <dbReference type="ARBA" id="ARBA00022840"/>
    </source>
</evidence>
<feature type="transmembrane region" description="Helical" evidence="11">
    <location>
        <begin position="1356"/>
        <end position="1375"/>
    </location>
</feature>
<dbReference type="SMART" id="SM00382">
    <property type="entry name" value="AAA"/>
    <property type="match status" value="2"/>
</dbReference>
<accession>A0A8T2UVS3</accession>
<dbReference type="InterPro" id="IPR003593">
    <property type="entry name" value="AAA+_ATPase"/>
</dbReference>
<sequence length="1437" mass="161994">MGEHVEDVEALTCAALESIPSSDRIYTAVVDDAPPLELQHALSEVLDPTQEERQHARSGGRICSKRLIDVRHLARRDRRRLLENAFATTEQDNAILLRRLRQRIDRVGIKLPTVEVRFQNVSVHADVHTGSRALPTLPNFVQDILENCLAAINIVPSRKRNLEILKDVSGVIRPGRMALLLGPPEAGKSTLLLALAGKLGDDLRTNGTITFNGHTFSEFVPQKTCAYVSQNDRHIAELTVRETLDFSARCQGVGFQHDLLPEVLRREREQNLNPDPEIDAFMKAMAIEGRKHSLSTDYIMKVLGLEICADTLVGGDMRRGVSGGQKKRVTTGEMMVGPKKTLFMDEISTGLDSSTTYQIVKCIGNFVHFLEGTVLMALLQPAPEVFDLFDDIVLLSEGYIVYHGPRDRILEFFESLGFRLPPRKAVADFLQEVTSKKDQGQYWADKSKPYRFMPVSEIAEAFAEFEVGVELRKTLEVPFNKDESHPASLVKGSYALPKWDLFKASFEREVILIARNRFLYTFRTLQVGVVAFITATLFLRTNLSPSDETNGFLYLSTLFFALVHMMFNGFSEMSFAVARLPVLYKQRDNLFCPSWAFSIPSWILRIPYSFIESIIWSCIVYYTIGLAPEAGRFFRYMLLLFLIHQMAIGLFRLIGAIGKTMVVSQTFGSFALLVVFLLGGFVLSKDSIHPWWLWAFWISPLSYSQNAIAVNEFLAPRWKKLSSNGKQLYLNILESRGLEREDYWYWIAIGALIGYMFLFNLLVTVALGYLDPRRGSHALSSRENLVSNENRERDNAKAANKMVEINMQSMEISSSTSSKRKDRREGISLPFQPLSLTFQNVCYYVDMPPEMRKEGVKGERLQLLRNVSGAFRPRILTALLGVSGAGKTTLMDVLAGRKTGGYIEGEIRISGYPKVQETFARVAGYVEQTDIHSPQLTVKESLAFSSLLRLPRETSLSDRKAFVEEVMNLVELDTLRDALVGLQGSTGLSTEQRKRLTIAVELVANPSIIFMDEPTSGLDAKAAAVVMRTVRNAVNTGRTIVCTIHQPSIDIFESFDELILMKNGGRIIYGGPLGKNSSLMIEYFQSIDGVIPIKDGQNPATWMLEISTPYAEANIGKDLADTYLNSNVYKNYAALIEQLSVPANGQKDLEFSTTYSQTLWKQLRACLWKQQITYWRSPEYNAVRFFFTFVCAVLFGTIFFNLGTKRKTLQDVANVMGALYASVLFLGVNNASSVQPVVAIERTSFYRERAAGMYHVLPYAIAQGLIEIPYILVQTLVYGTITYAMINFEWDAGKYFYYMVCMFLTFTYFTFYGMVAVGLSPSQQLAAVISSAFYSVWNLFSGFLIPFPKMPRWWSWYYYVCPVGWTLHGLVGSQLGNVNTLLMVPGGQTTTVAQYIRTTYGFVHEDLTLCLGVLAIFAVGFWFAYAFALKFLNHQRR</sequence>
<keyword evidence="9 11" id="KW-1133">Transmembrane helix</keyword>
<evidence type="ECO:0000256" key="1">
    <source>
        <dbReference type="ARBA" id="ARBA00004141"/>
    </source>
</evidence>
<feature type="transmembrane region" description="Helical" evidence="11">
    <location>
        <begin position="636"/>
        <end position="654"/>
    </location>
</feature>
<keyword evidence="5 11" id="KW-0812">Transmembrane</keyword>
<keyword evidence="3" id="KW-0813">Transport</keyword>
<reference evidence="13" key="1">
    <citation type="submission" date="2021-08" db="EMBL/GenBank/DDBJ databases">
        <title>WGS assembly of Ceratopteris richardii.</title>
        <authorList>
            <person name="Marchant D.B."/>
            <person name="Chen G."/>
            <person name="Jenkins J."/>
            <person name="Shu S."/>
            <person name="Leebens-Mack J."/>
            <person name="Grimwood J."/>
            <person name="Schmutz J."/>
            <person name="Soltis P."/>
            <person name="Soltis D."/>
            <person name="Chen Z.-H."/>
        </authorList>
    </citation>
    <scope>NUCLEOTIDE SEQUENCE</scope>
    <source>
        <strain evidence="13">Whitten #5841</strain>
        <tissue evidence="13">Leaf</tissue>
    </source>
</reference>
<feature type="transmembrane region" description="Helical" evidence="11">
    <location>
        <begin position="666"/>
        <end position="684"/>
    </location>
</feature>
<feature type="transmembrane region" description="Helical" evidence="11">
    <location>
        <begin position="1325"/>
        <end position="1344"/>
    </location>
</feature>
<proteinExistence type="inferred from homology"/>
<evidence type="ECO:0000256" key="4">
    <source>
        <dbReference type="ARBA" id="ARBA00022528"/>
    </source>
</evidence>
<dbReference type="OrthoDB" id="66620at2759"/>
<feature type="transmembrane region" description="Helical" evidence="11">
    <location>
        <begin position="1182"/>
        <end position="1202"/>
    </location>
</feature>
<evidence type="ECO:0000256" key="3">
    <source>
        <dbReference type="ARBA" id="ARBA00022448"/>
    </source>
</evidence>
<evidence type="ECO:0000256" key="9">
    <source>
        <dbReference type="ARBA" id="ARBA00022989"/>
    </source>
</evidence>
<dbReference type="Pfam" id="PF08370">
    <property type="entry name" value="PDR_assoc"/>
    <property type="match status" value="1"/>
</dbReference>
<evidence type="ECO:0000256" key="7">
    <source>
        <dbReference type="ARBA" id="ARBA00022741"/>
    </source>
</evidence>
<dbReference type="SUPFAM" id="SSF52540">
    <property type="entry name" value="P-loop containing nucleoside triphosphate hydrolases"/>
    <property type="match status" value="2"/>
</dbReference>
<dbReference type="GO" id="GO:0016887">
    <property type="term" value="F:ATP hydrolysis activity"/>
    <property type="evidence" value="ECO:0007669"/>
    <property type="project" value="InterPro"/>
</dbReference>
<dbReference type="InterPro" id="IPR013525">
    <property type="entry name" value="ABC2_TM"/>
</dbReference>
<dbReference type="PANTHER" id="PTHR19241">
    <property type="entry name" value="ATP-BINDING CASSETTE TRANSPORTER"/>
    <property type="match status" value="1"/>
</dbReference>
<feature type="transmembrane region" description="Helical" evidence="11">
    <location>
        <begin position="1295"/>
        <end position="1319"/>
    </location>
</feature>
<dbReference type="InterPro" id="IPR029481">
    <property type="entry name" value="ABC_trans_N"/>
</dbReference>
<keyword evidence="7" id="KW-0547">Nucleotide-binding</keyword>
<evidence type="ECO:0000313" key="13">
    <source>
        <dbReference type="EMBL" id="KAH7438828.1"/>
    </source>
</evidence>
<dbReference type="FunFam" id="3.40.50.300:FF:000179">
    <property type="entry name" value="ABC transporter G family member 34"/>
    <property type="match status" value="1"/>
</dbReference>
<keyword evidence="14" id="KW-1185">Reference proteome</keyword>
<dbReference type="InterPro" id="IPR043926">
    <property type="entry name" value="ABCG_dom"/>
</dbReference>
<dbReference type="InterPro" id="IPR010929">
    <property type="entry name" value="PDR_CDR_ABC"/>
</dbReference>
<keyword evidence="4" id="KW-0150">Chloroplast</keyword>
<feature type="transmembrane region" description="Helical" evidence="11">
    <location>
        <begin position="551"/>
        <end position="570"/>
    </location>
</feature>
<dbReference type="Proteomes" id="UP000825935">
    <property type="component" value="Chromosome 4"/>
</dbReference>
<feature type="domain" description="ABC transporter" evidence="12">
    <location>
        <begin position="836"/>
        <end position="1088"/>
    </location>
</feature>
<dbReference type="InterPro" id="IPR013581">
    <property type="entry name" value="PDR_assoc"/>
</dbReference>
<dbReference type="GO" id="GO:0005886">
    <property type="term" value="C:plasma membrane"/>
    <property type="evidence" value="ECO:0007669"/>
    <property type="project" value="UniProtKB-ARBA"/>
</dbReference>
<dbReference type="InterPro" id="IPR034003">
    <property type="entry name" value="ABCG_PDR_2"/>
</dbReference>
<dbReference type="GO" id="GO:0140359">
    <property type="term" value="F:ABC-type transporter activity"/>
    <property type="evidence" value="ECO:0007669"/>
    <property type="project" value="InterPro"/>
</dbReference>